<dbReference type="Proteomes" id="UP001195483">
    <property type="component" value="Unassembled WGS sequence"/>
</dbReference>
<reference evidence="1" key="1">
    <citation type="journal article" date="2021" name="Genome Biol. Evol.">
        <title>A High-Quality Reference Genome for a Parasitic Bivalve with Doubly Uniparental Inheritance (Bivalvia: Unionida).</title>
        <authorList>
            <person name="Smith C.H."/>
        </authorList>
    </citation>
    <scope>NUCLEOTIDE SEQUENCE</scope>
    <source>
        <strain evidence="1">CHS0354</strain>
    </source>
</reference>
<organism evidence="1 2">
    <name type="scientific">Potamilus streckersoni</name>
    <dbReference type="NCBI Taxonomy" id="2493646"/>
    <lineage>
        <taxon>Eukaryota</taxon>
        <taxon>Metazoa</taxon>
        <taxon>Spiralia</taxon>
        <taxon>Lophotrochozoa</taxon>
        <taxon>Mollusca</taxon>
        <taxon>Bivalvia</taxon>
        <taxon>Autobranchia</taxon>
        <taxon>Heteroconchia</taxon>
        <taxon>Palaeoheterodonta</taxon>
        <taxon>Unionida</taxon>
        <taxon>Unionoidea</taxon>
        <taxon>Unionidae</taxon>
        <taxon>Ambleminae</taxon>
        <taxon>Lampsilini</taxon>
        <taxon>Potamilus</taxon>
    </lineage>
</organism>
<evidence type="ECO:0000313" key="2">
    <source>
        <dbReference type="Proteomes" id="UP001195483"/>
    </source>
</evidence>
<evidence type="ECO:0000313" key="1">
    <source>
        <dbReference type="EMBL" id="KAK3590252.1"/>
    </source>
</evidence>
<proteinExistence type="predicted"/>
<reference evidence="1" key="2">
    <citation type="journal article" date="2021" name="Genome Biol. Evol.">
        <title>Developing a high-quality reference genome for a parasitic bivalve with doubly uniparental inheritance (Bivalvia: Unionida).</title>
        <authorList>
            <person name="Smith C.H."/>
        </authorList>
    </citation>
    <scope>NUCLEOTIDE SEQUENCE</scope>
    <source>
        <strain evidence="1">CHS0354</strain>
        <tissue evidence="1">Mantle</tissue>
    </source>
</reference>
<dbReference type="AlphaFoldDB" id="A0AAE0VV16"/>
<dbReference type="EMBL" id="JAEAOA010002345">
    <property type="protein sequence ID" value="KAK3590252.1"/>
    <property type="molecule type" value="Genomic_DNA"/>
</dbReference>
<comment type="caution">
    <text evidence="1">The sequence shown here is derived from an EMBL/GenBank/DDBJ whole genome shotgun (WGS) entry which is preliminary data.</text>
</comment>
<sequence>MAMEEIMSTKGSIIQLFNNNLYLITIHPSVSSEEKIKVMIGSSEETTFGLVVTNLVTEKPTGSMKVLVSDDSTVSIEKRGEDIFRLVEDIRRDSERMYPPYDDMPVMRINFSCGIKETPTAEALVIGNTTRIE</sequence>
<gene>
    <name evidence="1" type="ORF">CHS0354_041330</name>
</gene>
<keyword evidence="2" id="KW-1185">Reference proteome</keyword>
<name>A0AAE0VV16_9BIVA</name>
<protein>
    <submittedName>
        <fullName evidence="1">Uncharacterized protein</fullName>
    </submittedName>
</protein>
<reference evidence="1" key="3">
    <citation type="submission" date="2023-05" db="EMBL/GenBank/DDBJ databases">
        <authorList>
            <person name="Smith C.H."/>
        </authorList>
    </citation>
    <scope>NUCLEOTIDE SEQUENCE</scope>
    <source>
        <strain evidence="1">CHS0354</strain>
        <tissue evidence="1">Mantle</tissue>
    </source>
</reference>
<accession>A0AAE0VV16</accession>